<dbReference type="GO" id="GO:0043093">
    <property type="term" value="P:FtsZ-dependent cytokinesis"/>
    <property type="evidence" value="ECO:0007669"/>
    <property type="project" value="TreeGrafter"/>
</dbReference>
<dbReference type="EMBL" id="FNPE01000015">
    <property type="protein sequence ID" value="SDZ23178.1"/>
    <property type="molecule type" value="Genomic_DNA"/>
</dbReference>
<dbReference type="Proteomes" id="UP000183417">
    <property type="component" value="Unassembled WGS sequence"/>
</dbReference>
<evidence type="ECO:0000256" key="9">
    <source>
        <dbReference type="ARBA" id="ARBA00033158"/>
    </source>
</evidence>
<dbReference type="RefSeq" id="WP_016445211.1">
    <property type="nucleotide sequence ID" value="NZ_AP025556.1"/>
</dbReference>
<evidence type="ECO:0000313" key="13">
    <source>
        <dbReference type="Proteomes" id="UP000183417"/>
    </source>
</evidence>
<comment type="function">
    <text evidence="7">Activator of cell division through the inhibition of FtsZ GTPase activity, therefore promoting FtsZ assembly into bundles of protofilaments necessary for the formation of the division Z ring. It is recruited early at mid-cell but it is not essential for cell division.</text>
</comment>
<evidence type="ECO:0000256" key="2">
    <source>
        <dbReference type="ARBA" id="ARBA00015195"/>
    </source>
</evidence>
<dbReference type="GO" id="GO:0032153">
    <property type="term" value="C:cell division site"/>
    <property type="evidence" value="ECO:0007669"/>
    <property type="project" value="TreeGrafter"/>
</dbReference>
<dbReference type="GO" id="GO:0000921">
    <property type="term" value="P:septin ring assembly"/>
    <property type="evidence" value="ECO:0007669"/>
    <property type="project" value="TreeGrafter"/>
</dbReference>
<dbReference type="InterPro" id="IPR042233">
    <property type="entry name" value="Cell_div_ZapA_N"/>
</dbReference>
<dbReference type="Proteomes" id="UP000595064">
    <property type="component" value="Chromosome"/>
</dbReference>
<evidence type="ECO:0000313" key="14">
    <source>
        <dbReference type="Proteomes" id="UP000595064"/>
    </source>
</evidence>
<dbReference type="GO" id="GO:0005829">
    <property type="term" value="C:cytosol"/>
    <property type="evidence" value="ECO:0007669"/>
    <property type="project" value="TreeGrafter"/>
</dbReference>
<keyword evidence="6" id="KW-0131">Cell cycle</keyword>
<proteinExistence type="predicted"/>
<dbReference type="KEGG" id="dla:I6G47_10285"/>
<evidence type="ECO:0000313" key="12">
    <source>
        <dbReference type="EMBL" id="SDZ23178.1"/>
    </source>
</evidence>
<name>A0A1H3RDA4_9BURK</name>
<dbReference type="InterPro" id="IPR007838">
    <property type="entry name" value="Cell_div_ZapA-like"/>
</dbReference>
<evidence type="ECO:0000256" key="8">
    <source>
        <dbReference type="ARBA" id="ARBA00026068"/>
    </source>
</evidence>
<keyword evidence="5" id="KW-0717">Septation</keyword>
<protein>
    <recommendedName>
        <fullName evidence="2">Cell division protein ZapA</fullName>
    </recommendedName>
    <alternativeName>
        <fullName evidence="9">Z ring-associated protein ZapA</fullName>
    </alternativeName>
</protein>
<evidence type="ECO:0000256" key="10">
    <source>
        <dbReference type="SAM" id="MobiDB-lite"/>
    </source>
</evidence>
<comment type="subunit">
    <text evidence="8">Homodimer. Interacts with FtsZ.</text>
</comment>
<dbReference type="GeneID" id="94693532"/>
<dbReference type="PANTHER" id="PTHR34981:SF1">
    <property type="entry name" value="CELL DIVISION PROTEIN ZAPA"/>
    <property type="match status" value="1"/>
</dbReference>
<dbReference type="Gene3D" id="3.30.160.880">
    <property type="entry name" value="Cell division protein ZapA protomer, N-terminal domain"/>
    <property type="match status" value="1"/>
</dbReference>
<keyword evidence="14" id="KW-1185">Reference proteome</keyword>
<keyword evidence="4 12" id="KW-0132">Cell division</keyword>
<evidence type="ECO:0000256" key="3">
    <source>
        <dbReference type="ARBA" id="ARBA00022490"/>
    </source>
</evidence>
<sequence length="133" mass="14863">MKQIEVQILQQSYVLTCPDGQEERLLEAVRRVDTAMTRIRDSGKVRSRERVAVLSALNMAFDVLDREAQESAMATAQAEMQSLHDEAASQHNAPSQPPEPSPEELAERARQQALAEQLVLRLDQALEGDARLI</sequence>
<dbReference type="Pfam" id="PF05164">
    <property type="entry name" value="ZapA"/>
    <property type="match status" value="1"/>
</dbReference>
<dbReference type="GO" id="GO:0030428">
    <property type="term" value="C:cell septum"/>
    <property type="evidence" value="ECO:0007669"/>
    <property type="project" value="TreeGrafter"/>
</dbReference>
<dbReference type="EMBL" id="CP065748">
    <property type="protein sequence ID" value="QPS83419.1"/>
    <property type="molecule type" value="Genomic_DNA"/>
</dbReference>
<evidence type="ECO:0000256" key="5">
    <source>
        <dbReference type="ARBA" id="ARBA00023210"/>
    </source>
</evidence>
<keyword evidence="3" id="KW-0963">Cytoplasm</keyword>
<evidence type="ECO:0000256" key="1">
    <source>
        <dbReference type="ARBA" id="ARBA00004496"/>
    </source>
</evidence>
<comment type="subcellular location">
    <subcellularLocation>
        <location evidence="1">Cytoplasm</location>
    </subcellularLocation>
</comment>
<evidence type="ECO:0000256" key="6">
    <source>
        <dbReference type="ARBA" id="ARBA00023306"/>
    </source>
</evidence>
<accession>A0A1H3RDA4</accession>
<dbReference type="GO" id="GO:0000917">
    <property type="term" value="P:division septum assembly"/>
    <property type="evidence" value="ECO:0007669"/>
    <property type="project" value="UniProtKB-KW"/>
</dbReference>
<dbReference type="PANTHER" id="PTHR34981">
    <property type="entry name" value="CELL DIVISION PROTEIN ZAPA"/>
    <property type="match status" value="1"/>
</dbReference>
<dbReference type="AlphaFoldDB" id="A0A1H3RDA4"/>
<feature type="region of interest" description="Disordered" evidence="10">
    <location>
        <begin position="69"/>
        <end position="111"/>
    </location>
</feature>
<evidence type="ECO:0000313" key="11">
    <source>
        <dbReference type="EMBL" id="QPS83419.1"/>
    </source>
</evidence>
<dbReference type="InterPro" id="IPR036192">
    <property type="entry name" value="Cell_div_ZapA-like_sf"/>
</dbReference>
<organism evidence="12 13">
    <name type="scientific">Delftia lacustris</name>
    <dbReference type="NCBI Taxonomy" id="558537"/>
    <lineage>
        <taxon>Bacteria</taxon>
        <taxon>Pseudomonadati</taxon>
        <taxon>Pseudomonadota</taxon>
        <taxon>Betaproteobacteria</taxon>
        <taxon>Burkholderiales</taxon>
        <taxon>Comamonadaceae</taxon>
        <taxon>Delftia</taxon>
    </lineage>
</organism>
<evidence type="ECO:0000256" key="7">
    <source>
        <dbReference type="ARBA" id="ARBA00024910"/>
    </source>
</evidence>
<evidence type="ECO:0000256" key="4">
    <source>
        <dbReference type="ARBA" id="ARBA00022618"/>
    </source>
</evidence>
<dbReference type="SUPFAM" id="SSF102829">
    <property type="entry name" value="Cell division protein ZapA-like"/>
    <property type="match status" value="1"/>
</dbReference>
<reference evidence="12 13" key="1">
    <citation type="submission" date="2016-10" db="EMBL/GenBank/DDBJ databases">
        <authorList>
            <person name="de Groot N.N."/>
        </authorList>
    </citation>
    <scope>NUCLEOTIDE SEQUENCE [LARGE SCALE GENOMIC DNA]</scope>
    <source>
        <strain evidence="12 13">LMG 24775</strain>
    </source>
</reference>
<gene>
    <name evidence="11" type="ORF">I6G47_10285</name>
    <name evidence="12" type="ORF">SAMN05421547_11559</name>
</gene>
<reference evidence="11 14" key="2">
    <citation type="submission" date="2020-12" db="EMBL/GenBank/DDBJ databases">
        <title>FDA dAtabase for Regulatory Grade micrObial Sequences (FDA-ARGOS): Supporting development and validation of Infectious Disease Dx tests.</title>
        <authorList>
            <person name="Sproer C."/>
            <person name="Gronow S."/>
            <person name="Severitt S."/>
            <person name="Schroder I."/>
            <person name="Tallon L."/>
            <person name="Sadzewicz L."/>
            <person name="Zhao X."/>
            <person name="Boylan J."/>
            <person name="Ott S."/>
            <person name="Bowen H."/>
            <person name="Vavikolanu K."/>
            <person name="Mehta A."/>
            <person name="Aluvathingal J."/>
            <person name="Nadendla S."/>
            <person name="Lowell S."/>
            <person name="Myers T."/>
            <person name="Yan Y."/>
            <person name="Sichtig H."/>
        </authorList>
    </citation>
    <scope>NUCLEOTIDE SEQUENCE [LARGE SCALE GENOMIC DNA]</scope>
    <source>
        <strain evidence="11 14">FDAARGOS_890</strain>
    </source>
</reference>